<name>A0A2X0LW01_9BASI</name>
<accession>A0A2X0LW01</accession>
<proteinExistence type="predicted"/>
<dbReference type="AlphaFoldDB" id="A0A2X0LW01"/>
<protein>
    <submittedName>
        <fullName evidence="1">BQ5605_C019g08840 protein</fullName>
    </submittedName>
</protein>
<organism evidence="1 2">
    <name type="scientific">Microbotryum silenes-dioicae</name>
    <dbReference type="NCBI Taxonomy" id="796604"/>
    <lineage>
        <taxon>Eukaryota</taxon>
        <taxon>Fungi</taxon>
        <taxon>Dikarya</taxon>
        <taxon>Basidiomycota</taxon>
        <taxon>Pucciniomycotina</taxon>
        <taxon>Microbotryomycetes</taxon>
        <taxon>Microbotryales</taxon>
        <taxon>Microbotryaceae</taxon>
        <taxon>Microbotryum</taxon>
    </lineage>
</organism>
<dbReference type="Proteomes" id="UP000249464">
    <property type="component" value="Unassembled WGS sequence"/>
</dbReference>
<reference evidence="1 2" key="1">
    <citation type="submission" date="2016-11" db="EMBL/GenBank/DDBJ databases">
        <authorList>
            <person name="Jaros S."/>
            <person name="Januszkiewicz K."/>
            <person name="Wedrychowicz H."/>
        </authorList>
    </citation>
    <scope>NUCLEOTIDE SEQUENCE [LARGE SCALE GENOMIC DNA]</scope>
</reference>
<evidence type="ECO:0000313" key="1">
    <source>
        <dbReference type="EMBL" id="SGY22674.1"/>
    </source>
</evidence>
<gene>
    <name evidence="1" type="primary">BQ5605_C019g08840</name>
    <name evidence="1" type="ORF">BQ5605_C019G08840</name>
</gene>
<keyword evidence="2" id="KW-1185">Reference proteome</keyword>
<evidence type="ECO:0000313" key="2">
    <source>
        <dbReference type="Proteomes" id="UP000249464"/>
    </source>
</evidence>
<sequence length="565" mass="62936">MAPVSLPLFSFRPGLCRLSSVFWPDARTCPQLAGPARLSLSCSSNFLVWSPLVRRSETYHCLSSNFLVWSPLVRRSETYHCLSRCVKQLLGLVSFGPSIRDLPLLEQVCALLNIIETCRVATISDCWQTGFGELSAVLSVLLDVDVYTAGFPSFLSYKCLPSSGITAVSLLTSVFGSSAGRTVQLEEKPIALLSSPAAKRGSVFSRSTAVFHLTRPSLQRESGGPGGSLGFSFVFKMKFVSPSTAKVELDMLEQITQAVDGGMLPPTVAKHLALFELAASLSQYQSQVEDTRLPPPPPAPEEFFQLVWPPPRGLFRRTLELLVLRNPTPLPAPLVDTAQPGEATTLSIRHSLQVFDQRLAVLATLAEYHFHHRDLSVGHILHYQAHLVLVDWSAGIVARLSASESVRLNWNTDPELRPLPRYKLGHVLESTIYCFVNVLSYRIAPQEDIWRFLRHQHQPDEVEHPTDYCHLRGVIWKCSPSEVFFQFEKREELLAAIRSEDAELGDLVDDVTNEWPLWVTDDDGSKALWAAVQAKLYFLSMKRSGTLLLPYGTINQWDPVELTGG</sequence>
<dbReference type="EMBL" id="FQNC01000019">
    <property type="protein sequence ID" value="SGY22674.1"/>
    <property type="molecule type" value="Genomic_DNA"/>
</dbReference>